<dbReference type="NCBIfam" id="TIGR02937">
    <property type="entry name" value="sigma70-ECF"/>
    <property type="match status" value="1"/>
</dbReference>
<dbReference type="InterPro" id="IPR039425">
    <property type="entry name" value="RNA_pol_sigma-70-like"/>
</dbReference>
<keyword evidence="4" id="KW-0804">Transcription</keyword>
<dbReference type="AlphaFoldDB" id="A0A840A5G4"/>
<evidence type="ECO:0000259" key="6">
    <source>
        <dbReference type="Pfam" id="PF08281"/>
    </source>
</evidence>
<evidence type="ECO:0000313" key="8">
    <source>
        <dbReference type="Proteomes" id="UP000530564"/>
    </source>
</evidence>
<dbReference type="InterPro" id="IPR014284">
    <property type="entry name" value="RNA_pol_sigma-70_dom"/>
</dbReference>
<dbReference type="Gene3D" id="1.10.10.10">
    <property type="entry name" value="Winged helix-like DNA-binding domain superfamily/Winged helix DNA-binding domain"/>
    <property type="match status" value="1"/>
</dbReference>
<evidence type="ECO:0000256" key="1">
    <source>
        <dbReference type="ARBA" id="ARBA00010641"/>
    </source>
</evidence>
<dbReference type="InterPro" id="IPR007627">
    <property type="entry name" value="RNA_pol_sigma70_r2"/>
</dbReference>
<keyword evidence="8" id="KW-1185">Reference proteome</keyword>
<dbReference type="EMBL" id="JACIDK010000006">
    <property type="protein sequence ID" value="MBB3892933.1"/>
    <property type="molecule type" value="Genomic_DNA"/>
</dbReference>
<dbReference type="GO" id="GO:0006352">
    <property type="term" value="P:DNA-templated transcription initiation"/>
    <property type="evidence" value="ECO:0007669"/>
    <property type="project" value="InterPro"/>
</dbReference>
<dbReference type="Proteomes" id="UP000530564">
    <property type="component" value="Unassembled WGS sequence"/>
</dbReference>
<organism evidence="7 8">
    <name type="scientific">Phenylobacterium haematophilum</name>
    <dbReference type="NCBI Taxonomy" id="98513"/>
    <lineage>
        <taxon>Bacteria</taxon>
        <taxon>Pseudomonadati</taxon>
        <taxon>Pseudomonadota</taxon>
        <taxon>Alphaproteobacteria</taxon>
        <taxon>Caulobacterales</taxon>
        <taxon>Caulobacteraceae</taxon>
        <taxon>Phenylobacterium</taxon>
    </lineage>
</organism>
<comment type="caution">
    <text evidence="7">The sequence shown here is derived from an EMBL/GenBank/DDBJ whole genome shotgun (WGS) entry which is preliminary data.</text>
</comment>
<dbReference type="PANTHER" id="PTHR43133">
    <property type="entry name" value="RNA POLYMERASE ECF-TYPE SIGMA FACTO"/>
    <property type="match status" value="1"/>
</dbReference>
<dbReference type="GO" id="GO:0003677">
    <property type="term" value="F:DNA binding"/>
    <property type="evidence" value="ECO:0007669"/>
    <property type="project" value="InterPro"/>
</dbReference>
<comment type="similarity">
    <text evidence="1">Belongs to the sigma-70 factor family. ECF subfamily.</text>
</comment>
<keyword evidence="2" id="KW-0805">Transcription regulation</keyword>
<dbReference type="InterPro" id="IPR013325">
    <property type="entry name" value="RNA_pol_sigma_r2"/>
</dbReference>
<dbReference type="RefSeq" id="WP_246371067.1">
    <property type="nucleotide sequence ID" value="NZ_JACIDK010000006.1"/>
</dbReference>
<gene>
    <name evidence="7" type="ORF">GGQ61_003671</name>
</gene>
<protein>
    <submittedName>
        <fullName evidence="7">RNA polymerase sigma-70 factor (ECF subfamily)</fullName>
    </submittedName>
</protein>
<dbReference type="SUPFAM" id="SSF88659">
    <property type="entry name" value="Sigma3 and sigma4 domains of RNA polymerase sigma factors"/>
    <property type="match status" value="1"/>
</dbReference>
<reference evidence="7 8" key="1">
    <citation type="submission" date="2020-08" db="EMBL/GenBank/DDBJ databases">
        <title>Genomic Encyclopedia of Type Strains, Phase IV (KMG-IV): sequencing the most valuable type-strain genomes for metagenomic binning, comparative biology and taxonomic classification.</title>
        <authorList>
            <person name="Goeker M."/>
        </authorList>
    </citation>
    <scope>NUCLEOTIDE SEQUENCE [LARGE SCALE GENOMIC DNA]</scope>
    <source>
        <strain evidence="7 8">DSM 21793</strain>
    </source>
</reference>
<accession>A0A840A5G4</accession>
<dbReference type="GO" id="GO:0016987">
    <property type="term" value="F:sigma factor activity"/>
    <property type="evidence" value="ECO:0007669"/>
    <property type="project" value="UniProtKB-KW"/>
</dbReference>
<sequence length="200" mass="22037">MESSASPGVADPAIDRLGRRLAAERPAQIRFLRSRLPSLEEAEDAWQDASIKFLQHARTLQAAERPEAWMAVSLRRLVVDRYRRAAVRRRLAESLAVEPVPDAAGETEDLISPTACLTGLVAGLKPDYAQILQQAYLEEQPLKQVAERLSLTANNAAVRLHRARGALRQALSDKCQACALADCWAKARIHQITDAPARGE</sequence>
<dbReference type="InterPro" id="IPR036388">
    <property type="entry name" value="WH-like_DNA-bd_sf"/>
</dbReference>
<dbReference type="InterPro" id="IPR013249">
    <property type="entry name" value="RNA_pol_sigma70_r4_t2"/>
</dbReference>
<evidence type="ECO:0000256" key="2">
    <source>
        <dbReference type="ARBA" id="ARBA00023015"/>
    </source>
</evidence>
<dbReference type="PANTHER" id="PTHR43133:SF51">
    <property type="entry name" value="RNA POLYMERASE SIGMA FACTOR"/>
    <property type="match status" value="1"/>
</dbReference>
<evidence type="ECO:0000259" key="5">
    <source>
        <dbReference type="Pfam" id="PF04542"/>
    </source>
</evidence>
<evidence type="ECO:0000256" key="4">
    <source>
        <dbReference type="ARBA" id="ARBA00023163"/>
    </source>
</evidence>
<feature type="domain" description="RNA polymerase sigma factor 70 region 4 type 2" evidence="6">
    <location>
        <begin position="116"/>
        <end position="167"/>
    </location>
</feature>
<proteinExistence type="inferred from homology"/>
<keyword evidence="3" id="KW-0731">Sigma factor</keyword>
<name>A0A840A5G4_9CAUL</name>
<feature type="domain" description="RNA polymerase sigma-70 region 2" evidence="5">
    <location>
        <begin position="25"/>
        <end position="86"/>
    </location>
</feature>
<evidence type="ECO:0000313" key="7">
    <source>
        <dbReference type="EMBL" id="MBB3892933.1"/>
    </source>
</evidence>
<dbReference type="SUPFAM" id="SSF88946">
    <property type="entry name" value="Sigma2 domain of RNA polymerase sigma factors"/>
    <property type="match status" value="1"/>
</dbReference>
<dbReference type="Pfam" id="PF08281">
    <property type="entry name" value="Sigma70_r4_2"/>
    <property type="match status" value="1"/>
</dbReference>
<dbReference type="Gene3D" id="1.10.1740.10">
    <property type="match status" value="1"/>
</dbReference>
<dbReference type="InterPro" id="IPR013324">
    <property type="entry name" value="RNA_pol_sigma_r3/r4-like"/>
</dbReference>
<dbReference type="Pfam" id="PF04542">
    <property type="entry name" value="Sigma70_r2"/>
    <property type="match status" value="1"/>
</dbReference>
<evidence type="ECO:0000256" key="3">
    <source>
        <dbReference type="ARBA" id="ARBA00023082"/>
    </source>
</evidence>